<gene>
    <name evidence="2" type="ORF">SAMN04487993_10403</name>
</gene>
<accession>A0A1G8UDX8</accession>
<evidence type="ECO:0000256" key="1">
    <source>
        <dbReference type="SAM" id="MobiDB-lite"/>
    </source>
</evidence>
<dbReference type="Proteomes" id="UP000199093">
    <property type="component" value="Unassembled WGS sequence"/>
</dbReference>
<protein>
    <submittedName>
        <fullName evidence="2">Uncharacterized protein</fullName>
    </submittedName>
</protein>
<dbReference type="EMBL" id="FNEJ01000040">
    <property type="protein sequence ID" value="SDJ51932.1"/>
    <property type="molecule type" value="Genomic_DNA"/>
</dbReference>
<evidence type="ECO:0000313" key="2">
    <source>
        <dbReference type="EMBL" id="SDJ51932.1"/>
    </source>
</evidence>
<dbReference type="AlphaFoldDB" id="A0A1G8UDX8"/>
<proteinExistence type="predicted"/>
<reference evidence="2 3" key="1">
    <citation type="submission" date="2016-10" db="EMBL/GenBank/DDBJ databases">
        <authorList>
            <person name="de Groot N.N."/>
        </authorList>
    </citation>
    <scope>NUCLEOTIDE SEQUENCE [LARGE SCALE GENOMIC DNA]</scope>
    <source>
        <strain evidence="2 3">DSM 26424</strain>
    </source>
</reference>
<feature type="compositionally biased region" description="Basic and acidic residues" evidence="1">
    <location>
        <begin position="122"/>
        <end position="133"/>
    </location>
</feature>
<keyword evidence="3" id="KW-1185">Reference proteome</keyword>
<feature type="region of interest" description="Disordered" evidence="1">
    <location>
        <begin position="119"/>
        <end position="138"/>
    </location>
</feature>
<organism evidence="2 3">
    <name type="scientific">Salipiger marinus</name>
    <dbReference type="NCBI Taxonomy" id="555512"/>
    <lineage>
        <taxon>Bacteria</taxon>
        <taxon>Pseudomonadati</taxon>
        <taxon>Pseudomonadota</taxon>
        <taxon>Alphaproteobacteria</taxon>
        <taxon>Rhodobacterales</taxon>
        <taxon>Roseobacteraceae</taxon>
        <taxon>Salipiger</taxon>
    </lineage>
</organism>
<sequence length="247" mass="25873">MARLAVALSDSAGAGQDERKAPAPAAFIGSLARCPDVIAQGPGRRQLIRPECPFSRFILWPETPLGSADGEGASHKTAPVLSPGGGLSLDAIPKISPHSASRPRRARCPIPLAPPVSMRQAADFRTRRSKVGEKSTSPWRSMARRWGPHCHGSAVCKDGPDAGKDHVKLLAMLLLQSRIRGCRLCGGSTLLGGKIKPGGLFDLRGHISGNGAWTCGALLFCGCASVTGSCAAVFVCGHPRLPWSGVF</sequence>
<evidence type="ECO:0000313" key="3">
    <source>
        <dbReference type="Proteomes" id="UP000199093"/>
    </source>
</evidence>
<name>A0A1G8UDX8_9RHOB</name>